<gene>
    <name evidence="2" type="primary">LOC113499248</name>
</gene>
<dbReference type="GeneID" id="113499248"/>
<dbReference type="InParanoid" id="A0A7E5W4B3"/>
<keyword evidence="1" id="KW-1185">Reference proteome</keyword>
<reference evidence="2" key="1">
    <citation type="submission" date="2025-08" db="UniProtKB">
        <authorList>
            <consortium name="RefSeq"/>
        </authorList>
    </citation>
    <scope>IDENTIFICATION</scope>
</reference>
<dbReference type="AlphaFoldDB" id="A0A7E5W4B3"/>
<proteinExistence type="predicted"/>
<dbReference type="CTD" id="54939"/>
<dbReference type="Proteomes" id="UP000322000">
    <property type="component" value="Chromosome 12"/>
</dbReference>
<dbReference type="KEGG" id="tnl:113499248"/>
<dbReference type="RefSeq" id="XP_026735450.1">
    <property type="nucleotide sequence ID" value="XM_026879649.1"/>
</dbReference>
<protein>
    <submittedName>
        <fullName evidence="2">COMM domain-containing protein 4 isoform X1</fullName>
    </submittedName>
</protein>
<evidence type="ECO:0000313" key="1">
    <source>
        <dbReference type="Proteomes" id="UP000322000"/>
    </source>
</evidence>
<name>A0A7E5W4B3_TRINI</name>
<accession>A0A7E5W4B3</accession>
<organism evidence="1 2">
    <name type="scientific">Trichoplusia ni</name>
    <name type="common">Cabbage looper</name>
    <dbReference type="NCBI Taxonomy" id="7111"/>
    <lineage>
        <taxon>Eukaryota</taxon>
        <taxon>Metazoa</taxon>
        <taxon>Ecdysozoa</taxon>
        <taxon>Arthropoda</taxon>
        <taxon>Hexapoda</taxon>
        <taxon>Insecta</taxon>
        <taxon>Pterygota</taxon>
        <taxon>Neoptera</taxon>
        <taxon>Endopterygota</taxon>
        <taxon>Lepidoptera</taxon>
        <taxon>Glossata</taxon>
        <taxon>Ditrysia</taxon>
        <taxon>Noctuoidea</taxon>
        <taxon>Noctuidae</taxon>
        <taxon>Plusiinae</taxon>
        <taxon>Trichoplusia</taxon>
    </lineage>
</organism>
<evidence type="ECO:0000313" key="2">
    <source>
        <dbReference type="RefSeq" id="XP_026735450.1"/>
    </source>
</evidence>
<dbReference type="Pfam" id="PF21672">
    <property type="entry name" value="COMM_HN"/>
    <property type="match status" value="1"/>
</dbReference>
<sequence>MKFKFCSDGDVPLWALAGLNGLSTLPATVFRELVQHVMDERCNDNHISVILKDTDLTTRDEKARAAVVIRWVLDQSLSCAVTGQHLMRDLLVLGVPRTHASALSDAVDQFKIEPARQEPPGFVLDKVIDIHVKKGPSGTVDTESVSLETQNPLTAERRRLQLLFEKSKALTLLEDLKMAYMIIQAMEEVESEKIAQANRRPR</sequence>
<dbReference type="FunCoup" id="A0A7E5W4B3">
    <property type="interactions" value="311"/>
</dbReference>